<organism evidence="4 5">
    <name type="scientific">Olea europaea subsp. europaea</name>
    <dbReference type="NCBI Taxonomy" id="158383"/>
    <lineage>
        <taxon>Eukaryota</taxon>
        <taxon>Viridiplantae</taxon>
        <taxon>Streptophyta</taxon>
        <taxon>Embryophyta</taxon>
        <taxon>Tracheophyta</taxon>
        <taxon>Spermatophyta</taxon>
        <taxon>Magnoliopsida</taxon>
        <taxon>eudicotyledons</taxon>
        <taxon>Gunneridae</taxon>
        <taxon>Pentapetalae</taxon>
        <taxon>asterids</taxon>
        <taxon>lamiids</taxon>
        <taxon>Lamiales</taxon>
        <taxon>Oleaceae</taxon>
        <taxon>Oleeae</taxon>
        <taxon>Olea</taxon>
    </lineage>
</organism>
<dbReference type="GO" id="GO:0005634">
    <property type="term" value="C:nucleus"/>
    <property type="evidence" value="ECO:0007669"/>
    <property type="project" value="UniProtKB-SubCell"/>
</dbReference>
<keyword evidence="5" id="KW-1185">Reference proteome</keyword>
<dbReference type="OrthoDB" id="1914366at2759"/>
<dbReference type="PANTHER" id="PTHR33077:SF5">
    <property type="entry name" value="PROTEIN TIFY 9"/>
    <property type="match status" value="1"/>
</dbReference>
<dbReference type="PANTHER" id="PTHR33077">
    <property type="entry name" value="PROTEIN TIFY 4A-RELATED-RELATED"/>
    <property type="match status" value="1"/>
</dbReference>
<sequence>MSKLPVEVDFFRMERERNEPPISVRKRRFRDIQGIVSRLNPQIVKTVIQSASFGPNEPIQTISSPLRPSYGLYNSAETEKMTIVYNGKVFDFDLSALKVHNILKIAAEEKLSKSAESTETEVLQILCEQDLSENLPMARRKTLLGFLDKRKGR</sequence>
<comment type="similarity">
    <text evidence="1 2">Belongs to the TIFY/JAZ family.</text>
</comment>
<dbReference type="InterPro" id="IPR040390">
    <property type="entry name" value="TIFY/JAZ"/>
</dbReference>
<keyword evidence="2" id="KW-1184">Jasmonic acid signaling pathway</keyword>
<name>A0A8S0SQZ7_OLEEU</name>
<evidence type="ECO:0000259" key="3">
    <source>
        <dbReference type="PROSITE" id="PS51320"/>
    </source>
</evidence>
<comment type="function">
    <text evidence="2">Repressor of jasmonate responses.</text>
</comment>
<dbReference type="Proteomes" id="UP000594638">
    <property type="component" value="Unassembled WGS sequence"/>
</dbReference>
<dbReference type="Pfam" id="PF06200">
    <property type="entry name" value="tify"/>
    <property type="match status" value="1"/>
</dbReference>
<feature type="domain" description="Tify" evidence="3">
    <location>
        <begin position="74"/>
        <end position="108"/>
    </location>
</feature>
<dbReference type="InterPro" id="IPR010399">
    <property type="entry name" value="Tify_dom"/>
</dbReference>
<dbReference type="EMBL" id="CACTIH010005491">
    <property type="protein sequence ID" value="CAA2995185.1"/>
    <property type="molecule type" value="Genomic_DNA"/>
</dbReference>
<comment type="subcellular location">
    <subcellularLocation>
        <location evidence="2">Nucleus</location>
    </subcellularLocation>
</comment>
<comment type="caution">
    <text evidence="4">The sequence shown here is derived from an EMBL/GenBank/DDBJ whole genome shotgun (WGS) entry which is preliminary data.</text>
</comment>
<keyword evidence="2" id="KW-0539">Nucleus</keyword>
<comment type="domain">
    <text evidence="2">The jas domain is required for interaction with COI1.</text>
</comment>
<dbReference type="PROSITE" id="PS51320">
    <property type="entry name" value="TIFY"/>
    <property type="match status" value="1"/>
</dbReference>
<proteinExistence type="inferred from homology"/>
<dbReference type="AlphaFoldDB" id="A0A8S0SQZ7"/>
<dbReference type="GO" id="GO:2000022">
    <property type="term" value="P:regulation of jasmonic acid mediated signaling pathway"/>
    <property type="evidence" value="ECO:0007669"/>
    <property type="project" value="UniProtKB-UniRule"/>
</dbReference>
<dbReference type="GO" id="GO:0031347">
    <property type="term" value="P:regulation of defense response"/>
    <property type="evidence" value="ECO:0007669"/>
    <property type="project" value="UniProtKB-UniRule"/>
</dbReference>
<evidence type="ECO:0000256" key="2">
    <source>
        <dbReference type="RuleBase" id="RU369065"/>
    </source>
</evidence>
<evidence type="ECO:0000256" key="1">
    <source>
        <dbReference type="ARBA" id="ARBA00008614"/>
    </source>
</evidence>
<dbReference type="Gramene" id="OE9A090945T1">
    <property type="protein sequence ID" value="OE9A090945C1"/>
    <property type="gene ID" value="OE9A090945"/>
</dbReference>
<dbReference type="SMART" id="SM00979">
    <property type="entry name" value="TIFY"/>
    <property type="match status" value="1"/>
</dbReference>
<evidence type="ECO:0000313" key="4">
    <source>
        <dbReference type="EMBL" id="CAA2995185.1"/>
    </source>
</evidence>
<reference evidence="4 5" key="1">
    <citation type="submission" date="2019-12" db="EMBL/GenBank/DDBJ databases">
        <authorList>
            <person name="Alioto T."/>
            <person name="Alioto T."/>
            <person name="Gomez Garrido J."/>
        </authorList>
    </citation>
    <scope>NUCLEOTIDE SEQUENCE [LARGE SCALE GENOMIC DNA]</scope>
</reference>
<evidence type="ECO:0000313" key="5">
    <source>
        <dbReference type="Proteomes" id="UP000594638"/>
    </source>
</evidence>
<accession>A0A8S0SQZ7</accession>
<protein>
    <recommendedName>
        <fullName evidence="2">Protein TIFY</fullName>
    </recommendedName>
    <alternativeName>
        <fullName evidence="2">Jasmonate ZIM domain-containing protein</fullName>
    </alternativeName>
</protein>
<gene>
    <name evidence="4" type="ORF">OLEA9_A090945</name>
</gene>
<dbReference type="GO" id="GO:0009611">
    <property type="term" value="P:response to wounding"/>
    <property type="evidence" value="ECO:0007669"/>
    <property type="project" value="UniProtKB-UniRule"/>
</dbReference>